<evidence type="ECO:0000256" key="4">
    <source>
        <dbReference type="SAM" id="MobiDB-lite"/>
    </source>
</evidence>
<feature type="region of interest" description="Disordered" evidence="4">
    <location>
        <begin position="1431"/>
        <end position="1457"/>
    </location>
</feature>
<keyword evidence="1" id="KW-0378">Hydrolase</keyword>
<name>A0AAU7JXS2_9MICO</name>
<feature type="domain" description="Fibronectin type-III" evidence="6">
    <location>
        <begin position="1552"/>
        <end position="1642"/>
    </location>
</feature>
<feature type="region of interest" description="Disordered" evidence="4">
    <location>
        <begin position="1379"/>
        <end position="1405"/>
    </location>
</feature>
<feature type="region of interest" description="Disordered" evidence="4">
    <location>
        <begin position="1733"/>
        <end position="1757"/>
    </location>
</feature>
<dbReference type="PANTHER" id="PTHR14340:SF9">
    <property type="entry name" value="FIBRONECTIN TYPE-III DOMAIN-CONTAINING PROTEIN"/>
    <property type="match status" value="1"/>
</dbReference>
<feature type="domain" description="Fibronectin type-III" evidence="6">
    <location>
        <begin position="1746"/>
        <end position="1844"/>
    </location>
</feature>
<dbReference type="PANTHER" id="PTHR14340">
    <property type="entry name" value="MICROFIBRIL-ASSOCIATED GLYCOPROTEIN 3"/>
    <property type="match status" value="1"/>
</dbReference>
<feature type="domain" description="Fibronectin type-III" evidence="6">
    <location>
        <begin position="1643"/>
        <end position="1742"/>
    </location>
</feature>
<evidence type="ECO:0000259" key="6">
    <source>
        <dbReference type="PROSITE" id="PS50853"/>
    </source>
</evidence>
<keyword evidence="2" id="KW-0393">Immunoglobulin domain</keyword>
<feature type="region of interest" description="Disordered" evidence="4">
    <location>
        <begin position="1522"/>
        <end position="1546"/>
    </location>
</feature>
<feature type="chain" id="PRO_5043649857" evidence="5">
    <location>
        <begin position="29"/>
        <end position="2123"/>
    </location>
</feature>
<reference evidence="7" key="1">
    <citation type="submission" date="2024-05" db="EMBL/GenBank/DDBJ databases">
        <authorList>
            <person name="Kim S."/>
            <person name="Heo J."/>
            <person name="Choi H."/>
            <person name="Choi Y."/>
            <person name="Kwon S.-W."/>
            <person name="Kim Y."/>
        </authorList>
    </citation>
    <scope>NUCLEOTIDE SEQUENCE</scope>
    <source>
        <strain evidence="7">KACC 23699</strain>
    </source>
</reference>
<dbReference type="Pfam" id="PF17963">
    <property type="entry name" value="Big_9"/>
    <property type="match status" value="4"/>
</dbReference>
<organism evidence="7">
    <name type="scientific">Pedococcus sp. KACC 23699</name>
    <dbReference type="NCBI Taxonomy" id="3149228"/>
    <lineage>
        <taxon>Bacteria</taxon>
        <taxon>Bacillati</taxon>
        <taxon>Actinomycetota</taxon>
        <taxon>Actinomycetes</taxon>
        <taxon>Micrococcales</taxon>
        <taxon>Intrasporangiaceae</taxon>
        <taxon>Pedococcus</taxon>
    </lineage>
</organism>
<feature type="compositionally biased region" description="Low complexity" evidence="4">
    <location>
        <begin position="1522"/>
        <end position="1533"/>
    </location>
</feature>
<feature type="compositionally biased region" description="Basic and acidic residues" evidence="4">
    <location>
        <begin position="404"/>
        <end position="417"/>
    </location>
</feature>
<dbReference type="GO" id="GO:0016798">
    <property type="term" value="F:hydrolase activity, acting on glycosyl bonds"/>
    <property type="evidence" value="ECO:0007669"/>
    <property type="project" value="UniProtKB-KW"/>
</dbReference>
<evidence type="ECO:0000256" key="1">
    <source>
        <dbReference type="ARBA" id="ARBA00023295"/>
    </source>
</evidence>
<dbReference type="InterPro" id="IPR036116">
    <property type="entry name" value="FN3_sf"/>
</dbReference>
<dbReference type="SMART" id="SM00060">
    <property type="entry name" value="FN3"/>
    <property type="match status" value="3"/>
</dbReference>
<protein>
    <submittedName>
        <fullName evidence="7">Fibronectin type III domain-containing protein</fullName>
    </submittedName>
</protein>
<sequence>MSPISRRRAGVASGVVVALAASSLTFFAVQSRGETVHEADLNDGGVWVSATNYSQFARMNKAARQFDAGIQANVTPGAGLDVLQDGAAVGGILTSGNQLVPIDPLTGRLDSTSPVQLPQKAKPVGDEFVPGTGDLRGGTLAMVDPKTGKVWAQRVDPSVPLSGLSLSTASKPLATAGAVAAMAVDTSGGVHVVSATTGKVISVPVTGGTFGTPVTEKIKLQSSAVDITAVGTRWVVYNPVFDQVFAQGLDKPVAGGAERLGAMSYAALQQPGPAADSVALETTTELKVIGLGDKPGHAGVRLPSQIGPGAERPKVSRPVRLGDCVHAAWAQTSKAYYGVNCGQAETVTAGTLDKPGDAPLRDGMALRTNRTLIVLNDLDSGNAWDLDSKPLKIDNWDSVIPPSKADDKSDNKDKNVVDDSTTPQPPKAEPDNLKVRPGRTSKLHVLDNDTDTAGSILAIAPSEVTQPTAAGVTATVAGDGQSIDVSVPANPDDRSFTFSYKVNNGTAAAHSQATVTVSIVDEGVNNPPYLREGSATLAKTAYPVVSNGRLPVSVIGDWRDPENDQLTVQPADSDSLVDGLGRLVVQARQKAGSQAVPYTVDDGRGGTTEGRVTLAVLDKDGKFRAPLTQPDVVRGVVGKPLQVEPLGNDIAGADPEEPDAKMRLATEVRSVGSLTVESDLDTGVVTITGATKGTFELTYAAQVGQGVAPGRLRIDLIDDPDPDAPPVAVPDAATVRDQTPVMSDVLANDYSPRADVLVTRSVSVDKDSDWLRPSIYQGRWVRVEALDPFIGGSKPRTGTVRYTVSDGKRSASGEVTVTQRPTDPKALPIIQDDTAVVRAQDSVSIPVLDNDSMAEGIPLVLDPESVKVLGAGEPQNAFASGNLVRYVPDASKPVTVEKVVTIEYAAYPIGDKSKARSGRISVTVKPLPGATNPNQAPVARSFSASVVSGEPLTVTVPVSGVDPDGDSVTVQGIEGEGGDAVELSLGRVTGIGTSTIKYEAYPRATGTEVLHYTVADRYGAKSTGFVRIGVVAPGDPQPPVAVQDEVRAAPGKTVTLDPTENDLIARGDAIDLQYKELNDSVSLAKWKVDAEASTFRTVVPPVGDGPRVLTYGIDNGVFDPSKASITVLPVPSWKNRPVAVDDVAKPVAGQDTAMVDVLANDRDVDGAQSSLRIDRLLSPEGTIVGNQVRVTILDHPHTVPYVIRDADGQTAMALIYVPTGNNGLPFVASGSLIEMGKDSSRTVKLGDYVKSPRARVIALTTPDTLSASPATKLSVTNEDKGTLTLKSSGGYVGPGAVMLEVTDQESVGQKDFRTAYVSIPVQIGPKVPLLSCPDFSVSLVASGRARSLDIPTLCHAWLPPGMTFDDVLFDVRWEPQPKGVALDQNGTGGRGVTLKADADAPTSTNGRVRIQARGADEVSYVKVNVLGLRPAGGSGANGANPATDANGKPVATTAPLPRVRPFQVAGLKAGSSQSVDLRSYLDSPLDKPQCSISAARIDSGKGMTSSFSGCVLTVAADKDSSGSGTVTVSVSDGPGRNATGRGTISVLGRPLAPTGVRAVPDRVSGGTARVFWTPPSFDGGSPITSYSVKGRGPGATTTSCSASPCTISGLQDGEQYWFTVLATNGIGASDPSAEAGPVVPDTAPNPVSGVAMVSRGDGTLTVKWDPPPKKGSAVTSYVVKFQDATTGAARTVSVAGGDTPRASISGLTNNHKQKVSVRARNHLGAGPYGSVVEMQSAGTPPAVGAPDLTPRSRPAGSATTSVYVDWNAVTPNGPPLTRYTVYKRADQGAWAVVGSSSSPDQTYLTDSDVVYDGRHYDYTVTATNGANKTSPKLNTARFSAVGQPSTPKVTASTPKSDKKAQITVQLGQSASGGFKAVHWSTSGASGTYSCDARPCPSGGFSFLTPVLPTAGRTFRVYSVNSGGSASDVVTSNKVTTYGPTNPPRSNGYSVSNGRTITYRWTWTPNGRAATQFQVYRGGTLVARLGSSARSWTHTEARYSTSYSVRVYAVAMDSGRSAGYATVTGKTDSQPVAITNLHHGGSTGDCGNCYDILWSAPGVPDGGYSMTCYRGGRKSAFYTGPVSVKGGKRTSGYCALDPNLSKKARIVLNGGGRTYDSGLVTWWP</sequence>
<dbReference type="InterPro" id="IPR013783">
    <property type="entry name" value="Ig-like_fold"/>
</dbReference>
<evidence type="ECO:0000256" key="5">
    <source>
        <dbReference type="SAM" id="SignalP"/>
    </source>
</evidence>
<dbReference type="Gene3D" id="2.60.40.10">
    <property type="entry name" value="Immunoglobulins"/>
    <property type="match status" value="3"/>
</dbReference>
<dbReference type="EMBL" id="CP157483">
    <property type="protein sequence ID" value="XBO45247.1"/>
    <property type="molecule type" value="Genomic_DNA"/>
</dbReference>
<accession>A0AAU7JXS2</accession>
<keyword evidence="5" id="KW-0732">Signal</keyword>
<gene>
    <name evidence="7" type="ORF">ABEG17_07905</name>
</gene>
<keyword evidence="1" id="KW-0326">Glycosidase</keyword>
<dbReference type="SUPFAM" id="SSF49265">
    <property type="entry name" value="Fibronectin type III"/>
    <property type="match status" value="2"/>
</dbReference>
<dbReference type="Pfam" id="PF00041">
    <property type="entry name" value="fn3"/>
    <property type="match status" value="2"/>
</dbReference>
<dbReference type="PROSITE" id="PS50853">
    <property type="entry name" value="FN3"/>
    <property type="match status" value="3"/>
</dbReference>
<dbReference type="CDD" id="cd00063">
    <property type="entry name" value="FN3"/>
    <property type="match status" value="3"/>
</dbReference>
<proteinExistence type="predicted"/>
<dbReference type="InterPro" id="IPR003961">
    <property type="entry name" value="FN3_dom"/>
</dbReference>
<keyword evidence="3" id="KW-0119">Carbohydrate metabolism</keyword>
<feature type="region of interest" description="Disordered" evidence="4">
    <location>
        <begin position="396"/>
        <end position="439"/>
    </location>
</feature>
<dbReference type="RefSeq" id="WP_406832739.1">
    <property type="nucleotide sequence ID" value="NZ_CP157483.1"/>
</dbReference>
<evidence type="ECO:0000256" key="3">
    <source>
        <dbReference type="ARBA" id="ARBA00023326"/>
    </source>
</evidence>
<evidence type="ECO:0000313" key="7">
    <source>
        <dbReference type="EMBL" id="XBO45247.1"/>
    </source>
</evidence>
<feature type="signal peptide" evidence="5">
    <location>
        <begin position="1"/>
        <end position="28"/>
    </location>
</feature>
<keyword evidence="3" id="KW-0624">Polysaccharide degradation</keyword>
<dbReference type="GO" id="GO:0000272">
    <property type="term" value="P:polysaccharide catabolic process"/>
    <property type="evidence" value="ECO:0007669"/>
    <property type="project" value="UniProtKB-KW"/>
</dbReference>
<evidence type="ECO:0000256" key="2">
    <source>
        <dbReference type="ARBA" id="ARBA00023319"/>
    </source>
</evidence>